<protein>
    <submittedName>
        <fullName evidence="1">Uncharacterized protein</fullName>
    </submittedName>
</protein>
<dbReference type="Gramene" id="EOX94545">
    <property type="protein sequence ID" value="EOX94545"/>
    <property type="gene ID" value="TCM_004171"/>
</dbReference>
<dbReference type="Proteomes" id="UP000026915">
    <property type="component" value="Chromosome 1"/>
</dbReference>
<dbReference type="HOGENOM" id="CLU_2745125_0_0_1"/>
<gene>
    <name evidence="1" type="ORF">TCM_004171</name>
</gene>
<keyword evidence="2" id="KW-1185">Reference proteome</keyword>
<dbReference type="EMBL" id="CM001879">
    <property type="protein sequence ID" value="EOX94545.1"/>
    <property type="molecule type" value="Genomic_DNA"/>
</dbReference>
<reference evidence="1 2" key="1">
    <citation type="journal article" date="2013" name="Genome Biol.">
        <title>The genome sequence of the most widely cultivated cacao type and its use to identify candidate genes regulating pod color.</title>
        <authorList>
            <person name="Motamayor J.C."/>
            <person name="Mockaitis K."/>
            <person name="Schmutz J."/>
            <person name="Haiminen N."/>
            <person name="Iii D.L."/>
            <person name="Cornejo O."/>
            <person name="Findley S.D."/>
            <person name="Zheng P."/>
            <person name="Utro F."/>
            <person name="Royaert S."/>
            <person name="Saski C."/>
            <person name="Jenkins J."/>
            <person name="Podicheti R."/>
            <person name="Zhao M."/>
            <person name="Scheffler B.E."/>
            <person name="Stack J.C."/>
            <person name="Feltus F.A."/>
            <person name="Mustiga G.M."/>
            <person name="Amores F."/>
            <person name="Phillips W."/>
            <person name="Marelli J.P."/>
            <person name="May G.D."/>
            <person name="Shapiro H."/>
            <person name="Ma J."/>
            <person name="Bustamante C.D."/>
            <person name="Schnell R.J."/>
            <person name="Main D."/>
            <person name="Gilbert D."/>
            <person name="Parida L."/>
            <person name="Kuhn D.N."/>
        </authorList>
    </citation>
    <scope>NUCLEOTIDE SEQUENCE [LARGE SCALE GENOMIC DNA]</scope>
    <source>
        <strain evidence="2">cv. Matina 1-6</strain>
    </source>
</reference>
<evidence type="ECO:0000313" key="1">
    <source>
        <dbReference type="EMBL" id="EOX94545.1"/>
    </source>
</evidence>
<accession>A0A061DPB0</accession>
<proteinExistence type="predicted"/>
<evidence type="ECO:0000313" key="2">
    <source>
        <dbReference type="Proteomes" id="UP000026915"/>
    </source>
</evidence>
<dbReference type="AlphaFoldDB" id="A0A061DPB0"/>
<organism evidence="1 2">
    <name type="scientific">Theobroma cacao</name>
    <name type="common">Cacao</name>
    <name type="synonym">Cocoa</name>
    <dbReference type="NCBI Taxonomy" id="3641"/>
    <lineage>
        <taxon>Eukaryota</taxon>
        <taxon>Viridiplantae</taxon>
        <taxon>Streptophyta</taxon>
        <taxon>Embryophyta</taxon>
        <taxon>Tracheophyta</taxon>
        <taxon>Spermatophyta</taxon>
        <taxon>Magnoliopsida</taxon>
        <taxon>eudicotyledons</taxon>
        <taxon>Gunneridae</taxon>
        <taxon>Pentapetalae</taxon>
        <taxon>rosids</taxon>
        <taxon>malvids</taxon>
        <taxon>Malvales</taxon>
        <taxon>Malvaceae</taxon>
        <taxon>Byttnerioideae</taxon>
        <taxon>Theobroma</taxon>
    </lineage>
</organism>
<dbReference type="InParanoid" id="A0A061DPB0"/>
<name>A0A061DPB0_THECC</name>
<sequence length="71" mass="7794">MNMKKKTKTFPCEAHNSVGQICPAGVVKMLSDCSYVAAATECLSVRQKAKKRIAGGSSYLLELKRRRTCSL</sequence>